<accession>A0A218XD70</accession>
<feature type="region of interest" description="Disordered" evidence="1">
    <location>
        <begin position="1"/>
        <end position="134"/>
    </location>
</feature>
<feature type="compositionally biased region" description="Basic and acidic residues" evidence="1">
    <location>
        <begin position="41"/>
        <end position="64"/>
    </location>
</feature>
<reference evidence="3" key="1">
    <citation type="journal article" date="2017" name="Plant J.">
        <title>The pomegranate (Punica granatum L.) genome and the genomics of punicalagin biosynthesis.</title>
        <authorList>
            <person name="Qin G."/>
            <person name="Xu C."/>
            <person name="Ming R."/>
            <person name="Tang H."/>
            <person name="Guyot R."/>
            <person name="Kramer E.M."/>
            <person name="Hu Y."/>
            <person name="Yi X."/>
            <person name="Qi Y."/>
            <person name="Xu X."/>
            <person name="Gao Z."/>
            <person name="Pan H."/>
            <person name="Jian J."/>
            <person name="Tian Y."/>
            <person name="Yue Z."/>
            <person name="Xu Y."/>
        </authorList>
    </citation>
    <scope>NUCLEOTIDE SEQUENCE [LARGE SCALE GENOMIC DNA]</scope>
    <source>
        <strain evidence="3">cv. Dabenzi</strain>
    </source>
</reference>
<dbReference type="Proteomes" id="UP000197138">
    <property type="component" value="Unassembled WGS sequence"/>
</dbReference>
<protein>
    <submittedName>
        <fullName evidence="2">Uncharacterized protein</fullName>
    </submittedName>
</protein>
<organism evidence="2 3">
    <name type="scientific">Punica granatum</name>
    <name type="common">Pomegranate</name>
    <dbReference type="NCBI Taxonomy" id="22663"/>
    <lineage>
        <taxon>Eukaryota</taxon>
        <taxon>Viridiplantae</taxon>
        <taxon>Streptophyta</taxon>
        <taxon>Embryophyta</taxon>
        <taxon>Tracheophyta</taxon>
        <taxon>Spermatophyta</taxon>
        <taxon>Magnoliopsida</taxon>
        <taxon>eudicotyledons</taxon>
        <taxon>Gunneridae</taxon>
        <taxon>Pentapetalae</taxon>
        <taxon>rosids</taxon>
        <taxon>malvids</taxon>
        <taxon>Myrtales</taxon>
        <taxon>Lythraceae</taxon>
        <taxon>Punica</taxon>
    </lineage>
</organism>
<gene>
    <name evidence="2" type="ORF">CDL15_Pgr002214</name>
</gene>
<sequence>MHKPNRIEYSQVNSNSTAASTAQTTAALSNSNRFLQQIRRNKNDTAVRQKEESMPRRGVDDKQSEFTISSKIRYHLRTNGAEKMDRGGETGTWSQNQRSIALRSTRRRRRRSRSGALRGGRGSGDLSGACGRQI</sequence>
<proteinExistence type="predicted"/>
<comment type="caution">
    <text evidence="2">The sequence shown here is derived from an EMBL/GenBank/DDBJ whole genome shotgun (WGS) entry which is preliminary data.</text>
</comment>
<feature type="compositionally biased region" description="Basic residues" evidence="1">
    <location>
        <begin position="104"/>
        <end position="113"/>
    </location>
</feature>
<name>A0A218XD70_PUNGR</name>
<evidence type="ECO:0000256" key="1">
    <source>
        <dbReference type="SAM" id="MobiDB-lite"/>
    </source>
</evidence>
<feature type="compositionally biased region" description="Low complexity" evidence="1">
    <location>
        <begin position="13"/>
        <end position="32"/>
    </location>
</feature>
<evidence type="ECO:0000313" key="3">
    <source>
        <dbReference type="Proteomes" id="UP000197138"/>
    </source>
</evidence>
<evidence type="ECO:0000313" key="2">
    <source>
        <dbReference type="EMBL" id="OWM82639.1"/>
    </source>
</evidence>
<dbReference type="AlphaFoldDB" id="A0A218XD70"/>
<dbReference type="EMBL" id="MTKT01002011">
    <property type="protein sequence ID" value="OWM82639.1"/>
    <property type="molecule type" value="Genomic_DNA"/>
</dbReference>